<evidence type="ECO:0000259" key="8">
    <source>
        <dbReference type="PROSITE" id="PS50893"/>
    </source>
</evidence>
<feature type="transmembrane region" description="Helical" evidence="7">
    <location>
        <begin position="1171"/>
        <end position="1191"/>
    </location>
</feature>
<dbReference type="PROSITE" id="PS50893">
    <property type="entry name" value="ABC_TRANSPORTER_2"/>
    <property type="match status" value="2"/>
</dbReference>
<dbReference type="Proteomes" id="UP001652740">
    <property type="component" value="Unplaced"/>
</dbReference>
<organism evidence="9 10">
    <name type="scientific">Galleria mellonella</name>
    <name type="common">Greater wax moth</name>
    <dbReference type="NCBI Taxonomy" id="7137"/>
    <lineage>
        <taxon>Eukaryota</taxon>
        <taxon>Metazoa</taxon>
        <taxon>Ecdysozoa</taxon>
        <taxon>Arthropoda</taxon>
        <taxon>Hexapoda</taxon>
        <taxon>Insecta</taxon>
        <taxon>Pterygota</taxon>
        <taxon>Neoptera</taxon>
        <taxon>Endopterygota</taxon>
        <taxon>Lepidoptera</taxon>
        <taxon>Glossata</taxon>
        <taxon>Ditrysia</taxon>
        <taxon>Pyraloidea</taxon>
        <taxon>Pyralidae</taxon>
        <taxon>Galleriinae</taxon>
        <taxon>Galleria</taxon>
    </lineage>
</organism>
<keyword evidence="3" id="KW-0547">Nucleotide-binding</keyword>
<dbReference type="GeneID" id="113511182"/>
<dbReference type="InterPro" id="IPR026082">
    <property type="entry name" value="ABCA"/>
</dbReference>
<dbReference type="InterPro" id="IPR027417">
    <property type="entry name" value="P-loop_NTPase"/>
</dbReference>
<feature type="transmembrane region" description="Helical" evidence="7">
    <location>
        <begin position="389"/>
        <end position="411"/>
    </location>
</feature>
<dbReference type="InterPro" id="IPR017871">
    <property type="entry name" value="ABC_transporter-like_CS"/>
</dbReference>
<dbReference type="SMART" id="SM00382">
    <property type="entry name" value="AAA"/>
    <property type="match status" value="2"/>
</dbReference>
<feature type="transmembrane region" description="Helical" evidence="7">
    <location>
        <begin position="295"/>
        <end position="313"/>
    </location>
</feature>
<accession>A0ABM3N6R2</accession>
<gene>
    <name evidence="10" type="primary">LOC113511182</name>
</gene>
<keyword evidence="4" id="KW-0067">ATP-binding</keyword>
<dbReference type="PANTHER" id="PTHR19229:SF250">
    <property type="entry name" value="ABC TRANSPORTER DOMAIN-CONTAINING PROTEIN-RELATED"/>
    <property type="match status" value="1"/>
</dbReference>
<dbReference type="Pfam" id="PF23321">
    <property type="entry name" value="R1_ABCA1"/>
    <property type="match status" value="1"/>
</dbReference>
<keyword evidence="2 7" id="KW-0812">Transmembrane</keyword>
<evidence type="ECO:0000256" key="6">
    <source>
        <dbReference type="ARBA" id="ARBA00023136"/>
    </source>
</evidence>
<dbReference type="InterPro" id="IPR013525">
    <property type="entry name" value="ABC2_TM"/>
</dbReference>
<protein>
    <submittedName>
        <fullName evidence="10">Phospholipid-transporting ATPase ABCA3-like</fullName>
    </submittedName>
</protein>
<dbReference type="Pfam" id="PF00005">
    <property type="entry name" value="ABC_tran"/>
    <property type="match status" value="2"/>
</dbReference>
<feature type="transmembrane region" description="Helical" evidence="7">
    <location>
        <begin position="1203"/>
        <end position="1223"/>
    </location>
</feature>
<feature type="transmembrane region" description="Helical" evidence="7">
    <location>
        <begin position="1338"/>
        <end position="1359"/>
    </location>
</feature>
<feature type="transmembrane region" description="Helical" evidence="7">
    <location>
        <begin position="418"/>
        <end position="437"/>
    </location>
</feature>
<feature type="transmembrane region" description="Helical" evidence="7">
    <location>
        <begin position="1229"/>
        <end position="1253"/>
    </location>
</feature>
<dbReference type="Gene3D" id="3.40.50.300">
    <property type="entry name" value="P-loop containing nucleotide triphosphate hydrolases"/>
    <property type="match status" value="2"/>
</dbReference>
<keyword evidence="5 7" id="KW-1133">Transmembrane helix</keyword>
<dbReference type="PANTHER" id="PTHR19229">
    <property type="entry name" value="ATP-BINDING CASSETTE TRANSPORTER SUBFAMILY A ABCA"/>
    <property type="match status" value="1"/>
</dbReference>
<evidence type="ECO:0000256" key="4">
    <source>
        <dbReference type="ARBA" id="ARBA00022840"/>
    </source>
</evidence>
<dbReference type="InterPro" id="IPR056264">
    <property type="entry name" value="R2_ABCA1-4-like"/>
</dbReference>
<evidence type="ECO:0000256" key="3">
    <source>
        <dbReference type="ARBA" id="ARBA00022741"/>
    </source>
</evidence>
<dbReference type="CDD" id="cd03263">
    <property type="entry name" value="ABC_subfamily_A"/>
    <property type="match status" value="2"/>
</dbReference>
<feature type="transmembrane region" description="Helical" evidence="7">
    <location>
        <begin position="1116"/>
        <end position="1141"/>
    </location>
</feature>
<dbReference type="InterPro" id="IPR003439">
    <property type="entry name" value="ABC_transporter-like_ATP-bd"/>
</dbReference>
<feature type="transmembrane region" description="Helical" evidence="7">
    <location>
        <begin position="489"/>
        <end position="512"/>
    </location>
</feature>
<keyword evidence="6 7" id="KW-0472">Membrane</keyword>
<comment type="subcellular location">
    <subcellularLocation>
        <location evidence="1">Membrane</location>
        <topology evidence="1">Multi-pass membrane protein</topology>
    </subcellularLocation>
</comment>
<feature type="domain" description="ABC transporter" evidence="8">
    <location>
        <begin position="566"/>
        <end position="795"/>
    </location>
</feature>
<keyword evidence="9" id="KW-1185">Reference proteome</keyword>
<name>A0ABM3N6R2_GALME</name>
<dbReference type="PROSITE" id="PS00211">
    <property type="entry name" value="ABC_TRANSPORTER_1"/>
    <property type="match status" value="1"/>
</dbReference>
<dbReference type="RefSeq" id="XP_052759277.1">
    <property type="nucleotide sequence ID" value="XM_052903317.1"/>
</dbReference>
<evidence type="ECO:0000256" key="7">
    <source>
        <dbReference type="SAM" id="Phobius"/>
    </source>
</evidence>
<dbReference type="Pfam" id="PF12698">
    <property type="entry name" value="ABC2_membrane_3"/>
    <property type="match status" value="2"/>
</dbReference>
<feature type="domain" description="ABC transporter" evidence="8">
    <location>
        <begin position="1406"/>
        <end position="1636"/>
    </location>
</feature>
<evidence type="ECO:0000256" key="1">
    <source>
        <dbReference type="ARBA" id="ARBA00004141"/>
    </source>
</evidence>
<dbReference type="SUPFAM" id="SSF52540">
    <property type="entry name" value="P-loop containing nucleoside triphosphate hydrolases"/>
    <property type="match status" value="2"/>
</dbReference>
<feature type="transmembrane region" description="Helical" evidence="7">
    <location>
        <begin position="939"/>
        <end position="963"/>
    </location>
</feature>
<reference evidence="10" key="1">
    <citation type="submission" date="2025-08" db="UniProtKB">
        <authorList>
            <consortium name="RefSeq"/>
        </authorList>
    </citation>
    <scope>IDENTIFICATION</scope>
    <source>
        <tissue evidence="10">Whole larvae</tissue>
    </source>
</reference>
<evidence type="ECO:0000256" key="5">
    <source>
        <dbReference type="ARBA" id="ARBA00022989"/>
    </source>
</evidence>
<proteinExistence type="predicted"/>
<evidence type="ECO:0000256" key="2">
    <source>
        <dbReference type="ARBA" id="ARBA00022692"/>
    </source>
</evidence>
<feature type="transmembrane region" description="Helical" evidence="7">
    <location>
        <begin position="443"/>
        <end position="461"/>
    </location>
</feature>
<evidence type="ECO:0000313" key="10">
    <source>
        <dbReference type="RefSeq" id="XP_052759277.1"/>
    </source>
</evidence>
<evidence type="ECO:0000313" key="9">
    <source>
        <dbReference type="Proteomes" id="UP001652740"/>
    </source>
</evidence>
<dbReference type="InterPro" id="IPR003593">
    <property type="entry name" value="AAA+_ATPase"/>
</dbReference>
<feature type="transmembrane region" description="Helical" evidence="7">
    <location>
        <begin position="350"/>
        <end position="369"/>
    </location>
</feature>
<sequence>MKRKREANAWVKFRLLMWKNFLQQWRHPLQTAAELLLPVVTMSLILLLRWQIEPRNVALKEFEPVPVDSFTSSSRGILIGMNLTRISVAYSPASDVLEDVVRSATLNFFVNNVVDLIKIILDRLTDKTVPSDIPVNLINLNLTSIHEFLKSLVRIEAYNSSAELRGIYADEVYTRRVLAAVEFSDSLNGATEIPNNITYSLRFPERPRQYSFYLFGSSSWRTDMVFPVFELPGPRSSSSVGGNDPGYMHEMFVQLQHFISMELISRISGENLRRFKVNIQRFPHPAYVEDLAIELMQALFPMFIIISFSYTAINITRAVTLEKELQLKETLKIMGMPTWIHWSAWFLKQFIFLLLASILIVIILKVNWFTTEEGIGDYALFTHTPWHVLFFYLSLYLFCTIFFCFMVSGFFSVGSTAALFMGVIWFLTYIPSMLLTADINISSFGQVVTLLSLNTAMSYGFQQLLAKESLGGIQWGEFMSVADSNSSRLTFGHVVIFLVIDSVLYMLIALYLEQVLPGPYGMPKPWYYLFQKDFWCSGNKEVEQFGISDNEEIIMEKEPADLTIGLKIRNLTKIFGANTAVNNLSLNIYDDQITILLGHNGAGKSTTISMITGNLPATRGSVYVAGYNMSTEMGSARSNLGLCPQHNVIFNELTVREHLEFFARLKGFSGKELDKEIDSLIENLELQHKRDYLAHGLSGGQKRRLCVGIALSGGARVVLLDEPTSGMDPSSRRALWDLLQKVKKGRSIILTTHFMDEADILGDRVAIMAHGQLQCVGSPYFLKKHYGVGYTLVVVKGEGFRYDECTALLNKYIPSTEVKEDRGTEVTYSLSNENSHKFENMLNDLESNIDKIKFKNYGLVATTLEDVFLSVGSDAELGNSVSEETETIASTINGNTKDSDTLSIDQFANDEQVSTGCRLLWQHVTAVWIKLWLTKIRSWSIIILQLLVPLIQIVAALSILEYIMSLQGNIQSRPLTFTEGYASTESLLSFNGTNSTSRGALAKAAYEQMYRLLDRDNMNLTVVDQQLVDDYYLERANVTGGTAHLRHSLLSGATFNDESATAWFSNFAYHDLPSSLAMLHNALLKAFQPAAEINVMNHPLEATYRDQSDMQAMVEFLSFQLSFSIGNSLGIVTAVFIMFYIKERVSRAKLLQKAAGIQPIVMWGSAAVLDWAWFLLISITIVIPCAAFRVIGLSSFSELGRMYLCIMIYGAAALPLHYLFSFLFNGPAIGFVVMYFINVLFGIIGSQIVEALYNPILDTEHVADIMDAILQIFPLYSFVTALRWFTTVSVTEHFCLENCGYLLSVSTEECDMQYLCNRNVTACCISENPYFDWEEPGVLRYIVALLISGVVFWILLMIIEYRLLQKIFTFTKRAPPINMSTLDDDVADEVRHVKHVKGTDIGTHSLVASELTKYYGKHLAVNQVSFTVSESECFGLLGVNGAGKTTTFKMLMGDEIISSGDAFVGGHSVKKDITSVYKNIGYCPQFDAVFDDLTGRETLYVFSLLRGLRPENTSAKILILANALGFTKHLDKKVRQYSGGNKRKLSTAIALMGRTRLVFVDEPTTGVDPAAKRQVWRALRAAMNSGRGVVLTSHSMEECEALCSRLTIMVNGGFRCIGTPQHLKNKFSEGFTLIIKLKIDDSVDLSVRRIAVDTLKQFVNSNFKNPKLMEEYQGLLTYYLPDSSLAWSRMFGIIENAKRELNIEDYSISQTTLEQIFLQFTKYQNAENSENPQLQVSQL</sequence>